<keyword evidence="6" id="KW-0614">Plasmid</keyword>
<evidence type="ECO:0000313" key="7">
    <source>
        <dbReference type="Proteomes" id="UP000182306"/>
    </source>
</evidence>
<name>A0A1L3LWP9_9HYPH</name>
<keyword evidence="6" id="KW-0378">Hydrolase</keyword>
<dbReference type="PANTHER" id="PTHR10937">
    <property type="entry name" value="GLUCOSAMINE--FRUCTOSE-6-PHOSPHATE AMINOTRANSFERASE, ISOMERIZING"/>
    <property type="match status" value="1"/>
</dbReference>
<dbReference type="EMBL" id="CP013110">
    <property type="protein sequence ID" value="APG94491.1"/>
    <property type="molecule type" value="Genomic_DNA"/>
</dbReference>
<dbReference type="PANTHER" id="PTHR10937:SF0">
    <property type="entry name" value="GLUTAMINE--FRUCTOSE-6-PHOSPHATE TRANSAMINASE (ISOMERIZING)"/>
    <property type="match status" value="1"/>
</dbReference>
<dbReference type="InterPro" id="IPR001347">
    <property type="entry name" value="SIS_dom"/>
</dbReference>
<evidence type="ECO:0000256" key="3">
    <source>
        <dbReference type="ARBA" id="ARBA00016090"/>
    </source>
</evidence>
<dbReference type="GO" id="GO:0016787">
    <property type="term" value="F:hydrolase activity"/>
    <property type="evidence" value="ECO:0007669"/>
    <property type="project" value="UniProtKB-KW"/>
</dbReference>
<gene>
    <name evidence="6" type="ORF">SAMCFNEI73_pC0775</name>
</gene>
<protein>
    <recommendedName>
        <fullName evidence="3">Glutamine--fructose-6-phosphate aminotransferase [isomerizing]</fullName>
        <ecNumber evidence="2">2.6.1.16</ecNumber>
    </recommendedName>
</protein>
<keyword evidence="7" id="KW-1185">Reference proteome</keyword>
<dbReference type="GO" id="GO:0004360">
    <property type="term" value="F:glutamine-fructose-6-phosphate transaminase (isomerizing) activity"/>
    <property type="evidence" value="ECO:0007669"/>
    <property type="project" value="UniProtKB-EC"/>
</dbReference>
<dbReference type="Gene3D" id="3.40.50.10490">
    <property type="entry name" value="Glucose-6-phosphate isomerase like protein, domain 1"/>
    <property type="match status" value="2"/>
</dbReference>
<dbReference type="GO" id="GO:0006047">
    <property type="term" value="P:UDP-N-acetylglucosamine metabolic process"/>
    <property type="evidence" value="ECO:0007669"/>
    <property type="project" value="TreeGrafter"/>
</dbReference>
<sequence length="341" mass="34843">MTMRSSKQRPSGLVAIDREMARQHADALASYEQAAALAVRIAASLRATGRLLLLGMGGSHAVGRAVEPLYRDLGIDAVALPLSEQLGQPLPIEGKTILITSQSGESAEVLRWFEETNGGTPEAFGLTLEANSFLARTASSLIGAGGSEKAFAATRSLTISFALHLAILSALGGNPAAALAALKAPETPEISGALQALAEVRAVVTSGRRLQGLAEAIALGITELSRLPCFSLEGGQLRHGPMEMLGPSVGVVLFRAADPTAGLVAAMAASAGEAGSPVVVFDASGEPPLAGVATIPFKPAAGMAAIFAMLPVAQDFMIAFAAARVENAGTPVRSTKVTRSE</sequence>
<dbReference type="RefSeq" id="WP_064254230.1">
    <property type="nucleotide sequence ID" value="NZ_CP013110.1"/>
</dbReference>
<dbReference type="KEGG" id="same:SAMCFNEI73_pC0775"/>
<keyword evidence="4" id="KW-0808">Transferase</keyword>
<dbReference type="EC" id="2.6.1.16" evidence="2"/>
<keyword evidence="4" id="KW-0032">Aminotransferase</keyword>
<dbReference type="Proteomes" id="UP000182306">
    <property type="component" value="Plasmid C"/>
</dbReference>
<accession>A0A1L3LWP9</accession>
<geneLocation type="plasmid" evidence="6 7">
    <name>C</name>
</geneLocation>
<organism evidence="6 7">
    <name type="scientific">Sinorhizobium americanum</name>
    <dbReference type="NCBI Taxonomy" id="194963"/>
    <lineage>
        <taxon>Bacteria</taxon>
        <taxon>Pseudomonadati</taxon>
        <taxon>Pseudomonadota</taxon>
        <taxon>Alphaproteobacteria</taxon>
        <taxon>Hyphomicrobiales</taxon>
        <taxon>Rhizobiaceae</taxon>
        <taxon>Sinorhizobium/Ensifer group</taxon>
        <taxon>Sinorhizobium</taxon>
    </lineage>
</organism>
<comment type="catalytic activity">
    <reaction evidence="1">
        <text>D-fructose 6-phosphate + L-glutamine = D-glucosamine 6-phosphate + L-glutamate</text>
        <dbReference type="Rhea" id="RHEA:13237"/>
        <dbReference type="ChEBI" id="CHEBI:29985"/>
        <dbReference type="ChEBI" id="CHEBI:58359"/>
        <dbReference type="ChEBI" id="CHEBI:58725"/>
        <dbReference type="ChEBI" id="CHEBI:61527"/>
        <dbReference type="EC" id="2.6.1.16"/>
    </reaction>
</comment>
<reference evidence="6 7" key="1">
    <citation type="submission" date="2015-10" db="EMBL/GenBank/DDBJ databases">
        <title>Genomic differences between typical nodule nitrogen-fixing rhizobial strains and those coming from bean seeds.</title>
        <authorList>
            <person name="Peralta H."/>
            <person name="Aguilar-Vera A."/>
            <person name="Diaz R."/>
            <person name="Mora Y."/>
            <person name="Martinez-Batallar G."/>
            <person name="Salazar E."/>
            <person name="Vargas-Lagunas C."/>
            <person name="Encarnacion S."/>
            <person name="Girard L."/>
            <person name="Mora J."/>
        </authorList>
    </citation>
    <scope>NUCLEOTIDE SEQUENCE [LARGE SCALE GENOMIC DNA]</scope>
    <source>
        <strain evidence="6 7">CFNEI 73</strain>
        <plasmid evidence="6 7">C</plasmid>
    </source>
</reference>
<dbReference type="GO" id="GO:0006002">
    <property type="term" value="P:fructose 6-phosphate metabolic process"/>
    <property type="evidence" value="ECO:0007669"/>
    <property type="project" value="TreeGrafter"/>
</dbReference>
<dbReference type="AlphaFoldDB" id="A0A1L3LWP9"/>
<dbReference type="GO" id="GO:0006487">
    <property type="term" value="P:protein N-linked glycosylation"/>
    <property type="evidence" value="ECO:0007669"/>
    <property type="project" value="TreeGrafter"/>
</dbReference>
<evidence type="ECO:0000256" key="2">
    <source>
        <dbReference type="ARBA" id="ARBA00012916"/>
    </source>
</evidence>
<evidence type="ECO:0000256" key="4">
    <source>
        <dbReference type="ARBA" id="ARBA00022576"/>
    </source>
</evidence>
<dbReference type="GO" id="GO:0097367">
    <property type="term" value="F:carbohydrate derivative binding"/>
    <property type="evidence" value="ECO:0007669"/>
    <property type="project" value="InterPro"/>
</dbReference>
<dbReference type="PROSITE" id="PS51464">
    <property type="entry name" value="SIS"/>
    <property type="match status" value="1"/>
</dbReference>
<evidence type="ECO:0000313" key="6">
    <source>
        <dbReference type="EMBL" id="APG94491.1"/>
    </source>
</evidence>
<keyword evidence="5" id="KW-0315">Glutamine amidotransferase</keyword>
<evidence type="ECO:0000256" key="5">
    <source>
        <dbReference type="ARBA" id="ARBA00022962"/>
    </source>
</evidence>
<dbReference type="SUPFAM" id="SSF53697">
    <property type="entry name" value="SIS domain"/>
    <property type="match status" value="1"/>
</dbReference>
<evidence type="ECO:0000256" key="1">
    <source>
        <dbReference type="ARBA" id="ARBA00001031"/>
    </source>
</evidence>
<proteinExistence type="predicted"/>
<dbReference type="InterPro" id="IPR046348">
    <property type="entry name" value="SIS_dom_sf"/>
</dbReference>